<dbReference type="Proteomes" id="UP000823775">
    <property type="component" value="Unassembled WGS sequence"/>
</dbReference>
<gene>
    <name evidence="1" type="ORF">HAX54_000945</name>
</gene>
<proteinExistence type="predicted"/>
<organism evidence="1 2">
    <name type="scientific">Datura stramonium</name>
    <name type="common">Jimsonweed</name>
    <name type="synonym">Common thornapple</name>
    <dbReference type="NCBI Taxonomy" id="4076"/>
    <lineage>
        <taxon>Eukaryota</taxon>
        <taxon>Viridiplantae</taxon>
        <taxon>Streptophyta</taxon>
        <taxon>Embryophyta</taxon>
        <taxon>Tracheophyta</taxon>
        <taxon>Spermatophyta</taxon>
        <taxon>Magnoliopsida</taxon>
        <taxon>eudicotyledons</taxon>
        <taxon>Gunneridae</taxon>
        <taxon>Pentapetalae</taxon>
        <taxon>asterids</taxon>
        <taxon>lamiids</taxon>
        <taxon>Solanales</taxon>
        <taxon>Solanaceae</taxon>
        <taxon>Solanoideae</taxon>
        <taxon>Datureae</taxon>
        <taxon>Datura</taxon>
    </lineage>
</organism>
<keyword evidence="2" id="KW-1185">Reference proteome</keyword>
<reference evidence="1 2" key="1">
    <citation type="journal article" date="2021" name="BMC Genomics">
        <title>Datura genome reveals duplications of psychoactive alkaloid biosynthetic genes and high mutation rate following tissue culture.</title>
        <authorList>
            <person name="Rajewski A."/>
            <person name="Carter-House D."/>
            <person name="Stajich J."/>
            <person name="Litt A."/>
        </authorList>
    </citation>
    <scope>NUCLEOTIDE SEQUENCE [LARGE SCALE GENOMIC DNA]</scope>
    <source>
        <strain evidence="1">AR-01</strain>
    </source>
</reference>
<protein>
    <submittedName>
        <fullName evidence="1">Uncharacterized protein</fullName>
    </submittedName>
</protein>
<evidence type="ECO:0000313" key="2">
    <source>
        <dbReference type="Proteomes" id="UP000823775"/>
    </source>
</evidence>
<dbReference type="EMBL" id="JACEIK010001033">
    <property type="protein sequence ID" value="MCD7465269.1"/>
    <property type="molecule type" value="Genomic_DNA"/>
</dbReference>
<evidence type="ECO:0000313" key="1">
    <source>
        <dbReference type="EMBL" id="MCD7465269.1"/>
    </source>
</evidence>
<comment type="caution">
    <text evidence="1">The sequence shown here is derived from an EMBL/GenBank/DDBJ whole genome shotgun (WGS) entry which is preliminary data.</text>
</comment>
<sequence length="172" mass="18709">MNQKRTKPLSLTSKSSITPSMVLKNTCKRKDPPTLFKNDNGQISTEKKVKNQSSKFNDLDTITIDSETFFVGDPSSTMPLPELAEQLGFEGASTNMFNGIFDESGATSLSCLEISSPPLAAFKNEAKVTVAHVNSSKAYVLPSCLSPLAASNFKSQEMISSLKMSSVSWDWV</sequence>
<accession>A0ABS8T1P2</accession>
<name>A0ABS8T1P2_DATST</name>